<keyword evidence="7" id="KW-0449">Lipoprotein</keyword>
<dbReference type="InterPro" id="IPR012854">
    <property type="entry name" value="Cu_amine_oxidase-like_N"/>
</dbReference>
<evidence type="ECO:0000256" key="1">
    <source>
        <dbReference type="ARBA" id="ARBA00002841"/>
    </source>
</evidence>
<dbReference type="InterPro" id="IPR050811">
    <property type="entry name" value="Phosphate_ABC_transporter"/>
</dbReference>
<dbReference type="PANTHER" id="PTHR30570:SF6">
    <property type="entry name" value="PHOSPHATE-BINDING PROTEIN PSTS"/>
    <property type="match status" value="1"/>
</dbReference>
<evidence type="ECO:0000256" key="3">
    <source>
        <dbReference type="ARBA" id="ARBA00011529"/>
    </source>
</evidence>
<keyword evidence="6" id="KW-0564">Palmitate</keyword>
<organism evidence="10 11">
    <name type="scientific">Paenibacillus radicis</name>
    <name type="common">ex Xue et al. 2023</name>
    <dbReference type="NCBI Taxonomy" id="2972489"/>
    <lineage>
        <taxon>Bacteria</taxon>
        <taxon>Bacillati</taxon>
        <taxon>Bacillota</taxon>
        <taxon>Bacilli</taxon>
        <taxon>Bacillales</taxon>
        <taxon>Paenibacillaceae</taxon>
        <taxon>Paenibacillus</taxon>
    </lineage>
</organism>
<keyword evidence="11" id="KW-1185">Reference proteome</keyword>
<accession>A0ABT1YQQ2</accession>
<keyword evidence="5" id="KW-0732">Signal</keyword>
<comment type="function">
    <text evidence="1">Part of the ABC transporter complex PstSACB involved in phosphate import.</text>
</comment>
<sequence length="507" mass="55819">MNKLLKGLTVFSVVASCVLGGYGNYAKAAESNMVEMVIPPLPTNLKQTDEQDAFNKKNGRPLPTPEFMQPLIDSSLPSYKPRKDIELSGSFKGASSDVLPSLVSLWIEEFKKYYPKVNIEIVPPYAGSLGARELLKETVEFVFVSRELKPEDVVDFKAQYGYEPLSVPISGASYRHFGFLDSMGFYVHKDNPLEKLNFDQLDALYSATHHRGGGAITTWGELGLTGEWADKPINLYGIQPWNGFEEFIRQRVLSTDGQRGEWREGITFDKLVFPAAGRVADDRYGLGYSGLAYIDKGVKLIALAENSTSPYFSPTYENVASAKYPLSRLIYFNVNKQPGKELNPVLDEFMKFILSKEGQQQVLKHAIYLPLRAEQASDSLAMVTGVPQVKVAINNAAQSFVQAPVIRDGNVLVPLGDIFGKLGAAVVWDGDKRSVTASKGNTKLKLTIGSTTAVLNGAEKTLEVPVQVVRNPSNFNSTMVPLRFVSEAFGANVTFDKATRTVTVNTK</sequence>
<dbReference type="Pfam" id="PF12849">
    <property type="entry name" value="PBP_like_2"/>
    <property type="match status" value="1"/>
</dbReference>
<dbReference type="PROSITE" id="PS51257">
    <property type="entry name" value="PROKAR_LIPOPROTEIN"/>
    <property type="match status" value="1"/>
</dbReference>
<reference evidence="10 11" key="1">
    <citation type="submission" date="2022-08" db="EMBL/GenBank/DDBJ databases">
        <title>Paenibacillus endoradicis sp. nov., Paenibacillus radicibacter sp. nov and Paenibacillus pararadicis sp. nov., three cold-adapted plant growth-promoting bacteria isolated from root of Larix gmelinii in Great Khingan.</title>
        <authorList>
            <person name="Xue H."/>
        </authorList>
    </citation>
    <scope>NUCLEOTIDE SEQUENCE [LARGE SCALE GENOMIC DNA]</scope>
    <source>
        <strain evidence="10 11">N5-1-1-5</strain>
    </source>
</reference>
<evidence type="ECO:0000256" key="2">
    <source>
        <dbReference type="ARBA" id="ARBA00004193"/>
    </source>
</evidence>
<evidence type="ECO:0000313" key="11">
    <source>
        <dbReference type="Proteomes" id="UP001300012"/>
    </source>
</evidence>
<feature type="domain" description="Copper amine oxidase-like N-terminal" evidence="8">
    <location>
        <begin position="393"/>
        <end position="504"/>
    </location>
</feature>
<name>A0ABT1YQQ2_9BACL</name>
<gene>
    <name evidence="10" type="ORF">NV381_24240</name>
</gene>
<comment type="subcellular location">
    <subcellularLocation>
        <location evidence="2">Cell membrane</location>
        <topology evidence="2">Lipid-anchor</topology>
    </subcellularLocation>
</comment>
<dbReference type="PANTHER" id="PTHR30570">
    <property type="entry name" value="PERIPLASMIC PHOSPHATE BINDING COMPONENT OF PHOSPHATE ABC TRANSPORTER"/>
    <property type="match status" value="1"/>
</dbReference>
<feature type="domain" description="PBP" evidence="9">
    <location>
        <begin position="89"/>
        <end position="357"/>
    </location>
</feature>
<protein>
    <submittedName>
        <fullName evidence="10">Stalk domain-containing protein</fullName>
    </submittedName>
</protein>
<dbReference type="EMBL" id="JANQBD010000019">
    <property type="protein sequence ID" value="MCR8634305.1"/>
    <property type="molecule type" value="Genomic_DNA"/>
</dbReference>
<dbReference type="Gene3D" id="3.30.457.10">
    <property type="entry name" value="Copper amine oxidase-like, N-terminal domain"/>
    <property type="match status" value="1"/>
</dbReference>
<evidence type="ECO:0000313" key="10">
    <source>
        <dbReference type="EMBL" id="MCR8634305.1"/>
    </source>
</evidence>
<dbReference type="Gene3D" id="3.40.190.10">
    <property type="entry name" value="Periplasmic binding protein-like II"/>
    <property type="match status" value="2"/>
</dbReference>
<evidence type="ECO:0000259" key="8">
    <source>
        <dbReference type="Pfam" id="PF07833"/>
    </source>
</evidence>
<proteinExistence type="predicted"/>
<evidence type="ECO:0000256" key="7">
    <source>
        <dbReference type="ARBA" id="ARBA00023288"/>
    </source>
</evidence>
<keyword evidence="4" id="KW-0592">Phosphate transport</keyword>
<dbReference type="Pfam" id="PF07833">
    <property type="entry name" value="Cu_amine_oxidN1"/>
    <property type="match status" value="1"/>
</dbReference>
<evidence type="ECO:0000256" key="4">
    <source>
        <dbReference type="ARBA" id="ARBA00022592"/>
    </source>
</evidence>
<keyword evidence="4" id="KW-0813">Transport</keyword>
<comment type="subunit">
    <text evidence="3">The complex is composed of two ATP-binding proteins (PstB), two transmembrane proteins (PstC and PstA) and a solute-binding protein (PstS).</text>
</comment>
<dbReference type="Proteomes" id="UP001300012">
    <property type="component" value="Unassembled WGS sequence"/>
</dbReference>
<dbReference type="InterPro" id="IPR024370">
    <property type="entry name" value="PBP_domain"/>
</dbReference>
<dbReference type="InterPro" id="IPR036582">
    <property type="entry name" value="Mao_N_sf"/>
</dbReference>
<evidence type="ECO:0000256" key="5">
    <source>
        <dbReference type="ARBA" id="ARBA00022729"/>
    </source>
</evidence>
<evidence type="ECO:0000256" key="6">
    <source>
        <dbReference type="ARBA" id="ARBA00023139"/>
    </source>
</evidence>
<evidence type="ECO:0000259" key="9">
    <source>
        <dbReference type="Pfam" id="PF12849"/>
    </source>
</evidence>
<dbReference type="SUPFAM" id="SSF55383">
    <property type="entry name" value="Copper amine oxidase, domain N"/>
    <property type="match status" value="1"/>
</dbReference>
<dbReference type="SUPFAM" id="SSF53850">
    <property type="entry name" value="Periplasmic binding protein-like II"/>
    <property type="match status" value="1"/>
</dbReference>
<comment type="caution">
    <text evidence="10">The sequence shown here is derived from an EMBL/GenBank/DDBJ whole genome shotgun (WGS) entry which is preliminary data.</text>
</comment>
<dbReference type="RefSeq" id="WP_258215867.1">
    <property type="nucleotide sequence ID" value="NZ_JANQBD010000019.1"/>
</dbReference>